<protein>
    <submittedName>
        <fullName evidence="1">4464_t:CDS:1</fullName>
    </submittedName>
</protein>
<proteinExistence type="predicted"/>
<dbReference type="AlphaFoldDB" id="A0A9N9IZW4"/>
<feature type="non-terminal residue" evidence="1">
    <location>
        <position position="57"/>
    </location>
</feature>
<name>A0A9N9IZW4_9GLOM</name>
<dbReference type="Proteomes" id="UP000789759">
    <property type="component" value="Unassembled WGS sequence"/>
</dbReference>
<sequence>MNSHSTQILTKKVELDNKVEPHIPVEDRISRIFKNPKIYALSFNYDDAANSKRTVLE</sequence>
<gene>
    <name evidence="1" type="ORF">CPELLU_LOCUS15002</name>
</gene>
<dbReference type="OrthoDB" id="9978173at2759"/>
<evidence type="ECO:0000313" key="1">
    <source>
        <dbReference type="EMBL" id="CAG8755835.1"/>
    </source>
</evidence>
<comment type="caution">
    <text evidence="1">The sequence shown here is derived from an EMBL/GenBank/DDBJ whole genome shotgun (WGS) entry which is preliminary data.</text>
</comment>
<evidence type="ECO:0000313" key="2">
    <source>
        <dbReference type="Proteomes" id="UP000789759"/>
    </source>
</evidence>
<dbReference type="EMBL" id="CAJVQA010018752">
    <property type="protein sequence ID" value="CAG8755835.1"/>
    <property type="molecule type" value="Genomic_DNA"/>
</dbReference>
<reference evidence="1" key="1">
    <citation type="submission" date="2021-06" db="EMBL/GenBank/DDBJ databases">
        <authorList>
            <person name="Kallberg Y."/>
            <person name="Tangrot J."/>
            <person name="Rosling A."/>
        </authorList>
    </citation>
    <scope>NUCLEOTIDE SEQUENCE</scope>
    <source>
        <strain evidence="1">FL966</strain>
    </source>
</reference>
<organism evidence="1 2">
    <name type="scientific">Cetraspora pellucida</name>
    <dbReference type="NCBI Taxonomy" id="1433469"/>
    <lineage>
        <taxon>Eukaryota</taxon>
        <taxon>Fungi</taxon>
        <taxon>Fungi incertae sedis</taxon>
        <taxon>Mucoromycota</taxon>
        <taxon>Glomeromycotina</taxon>
        <taxon>Glomeromycetes</taxon>
        <taxon>Diversisporales</taxon>
        <taxon>Gigasporaceae</taxon>
        <taxon>Cetraspora</taxon>
    </lineage>
</organism>
<keyword evidence="2" id="KW-1185">Reference proteome</keyword>
<accession>A0A9N9IZW4</accession>